<protein>
    <submittedName>
        <fullName evidence="1">Uncharacterized protein</fullName>
    </submittedName>
</protein>
<sequence length="126" mass="14279">MSQSQLDLLLEGLEAGSLLTEPTFFELDADQYLDRRDANDNEWITASERWELYADGSDVEESEQIRAGREQAFKQAFRLTENHDLAGYISDDIRLICMALKQGGGEDPVIKQMLSSYLQGQLPFLS</sequence>
<evidence type="ECO:0000313" key="1">
    <source>
        <dbReference type="EMBL" id="ANY68667.1"/>
    </source>
</evidence>
<accession>A0A1B2DLT2</accession>
<reference evidence="1" key="1">
    <citation type="submission" date="2016-08" db="EMBL/GenBank/DDBJ databases">
        <title>Complete Genome Seqeunce of Paenibacillus sp. BIHB 4019 from tea rhizoplane.</title>
        <authorList>
            <person name="Thakur R."/>
            <person name="Swarnkar M.K."/>
            <person name="Gulati A."/>
        </authorList>
    </citation>
    <scope>NUCLEOTIDE SEQUENCE [LARGE SCALE GENOMIC DNA]</scope>
    <source>
        <strain evidence="1">BIHB4019</strain>
    </source>
</reference>
<name>A0A1B2DLT2_9BACL</name>
<dbReference type="RefSeq" id="WP_099519771.1">
    <property type="nucleotide sequence ID" value="NZ_CP016808.1"/>
</dbReference>
<dbReference type="AlphaFoldDB" id="A0A1B2DLT2"/>
<dbReference type="EMBL" id="CP016808">
    <property type="protein sequence ID" value="ANY68667.1"/>
    <property type="molecule type" value="Genomic_DNA"/>
</dbReference>
<organism evidence="1">
    <name type="scientific">Paenibacillus sp. BIHB 4019</name>
    <dbReference type="NCBI Taxonomy" id="1870819"/>
    <lineage>
        <taxon>Bacteria</taxon>
        <taxon>Bacillati</taxon>
        <taxon>Bacillota</taxon>
        <taxon>Bacilli</taxon>
        <taxon>Bacillales</taxon>
        <taxon>Paenibacillaceae</taxon>
        <taxon>Paenibacillus</taxon>
    </lineage>
</organism>
<gene>
    <name evidence="1" type="ORF">BBD42_21000</name>
</gene>
<proteinExistence type="predicted"/>